<sequence>MADNLCGPSNALQNFQKHSSVDRTLQQDRLSARQSPSQGFRSSPGPNAGLLDPEFEAFQAGQLPQQQFEPPGFQQPGFSHAPPNLSQAGPSNWASDFQRLSISNTPPPQFHQQPFNSQSQQRHDTGGWHQDFARQQQNLPAQSSTPQLQHGFQPQHQYGFNPMSTMSMVPHFAEPMHRNQTEQSQQASEVFDEEAFARAFEEASKAEMQGREEMKEDLAQDLGQQQNARLEQEILLDQSAERLLETDPVIEHRLGADLIHDPQNGQEPQNQNDPDALARTAAQLLDSVRNNTSEKFQNSQFLELMRQFRDKEAVVEGDKIVGASGDGLHEGLKNEMMTLSNTLKRISLDRDRPLKRSDIKRLLVLSDTFMSLCSLYQQIVHSDDAVRFVQETRIQRTLSAMAESPAIQVIPMIHQEVLNFLSVFNKLASGPLSKQEVDTIVQRGIAQTEACKNSHLQLEGELHISREPDLPTRHEIHQR</sequence>
<reference evidence="2 3" key="1">
    <citation type="journal article" date="2018" name="IMA Fungus">
        <title>IMA Genome-F 9: Draft genome sequence of Annulohypoxylon stygium, Aspergillus mulundensis, Berkeleyomyces basicola (syn. Thielaviopsis basicola), Ceratocystis smalleyi, two Cercospora beticola strains, Coleophoma cylindrospora, Fusarium fracticaudum, Phialophora cf. hyalina, and Morchella septimelata.</title>
        <authorList>
            <person name="Wingfield B.D."/>
            <person name="Bills G.F."/>
            <person name="Dong Y."/>
            <person name="Huang W."/>
            <person name="Nel W.J."/>
            <person name="Swalarsk-Parry B.S."/>
            <person name="Vaghefi N."/>
            <person name="Wilken P.M."/>
            <person name="An Z."/>
            <person name="de Beer Z.W."/>
            <person name="De Vos L."/>
            <person name="Chen L."/>
            <person name="Duong T.A."/>
            <person name="Gao Y."/>
            <person name="Hammerbacher A."/>
            <person name="Kikkert J.R."/>
            <person name="Li Y."/>
            <person name="Li H."/>
            <person name="Li K."/>
            <person name="Li Q."/>
            <person name="Liu X."/>
            <person name="Ma X."/>
            <person name="Naidoo K."/>
            <person name="Pethybridge S.J."/>
            <person name="Sun J."/>
            <person name="Steenkamp E.T."/>
            <person name="van der Nest M.A."/>
            <person name="van Wyk S."/>
            <person name="Wingfield M.J."/>
            <person name="Xiong C."/>
            <person name="Yue Q."/>
            <person name="Zhang X."/>
        </authorList>
    </citation>
    <scope>NUCLEOTIDE SEQUENCE [LARGE SCALE GENOMIC DNA]</scope>
    <source>
        <strain evidence="2 3">BP6252</strain>
    </source>
</reference>
<feature type="compositionally biased region" description="Polar residues" evidence="1">
    <location>
        <begin position="108"/>
        <end position="120"/>
    </location>
</feature>
<dbReference type="EMBL" id="PDLM01000011">
    <property type="protein sequence ID" value="RDW66319.1"/>
    <property type="molecule type" value="Genomic_DNA"/>
</dbReference>
<evidence type="ECO:0000313" key="3">
    <source>
        <dbReference type="Proteomes" id="UP000256645"/>
    </source>
</evidence>
<dbReference type="STRING" id="1849047.A0A3D8QX29"/>
<proteinExistence type="predicted"/>
<keyword evidence="3" id="KW-1185">Reference proteome</keyword>
<feature type="region of interest" description="Disordered" evidence="1">
    <location>
        <begin position="108"/>
        <end position="127"/>
    </location>
</feature>
<organism evidence="2 3">
    <name type="scientific">Coleophoma cylindrospora</name>
    <dbReference type="NCBI Taxonomy" id="1849047"/>
    <lineage>
        <taxon>Eukaryota</taxon>
        <taxon>Fungi</taxon>
        <taxon>Dikarya</taxon>
        <taxon>Ascomycota</taxon>
        <taxon>Pezizomycotina</taxon>
        <taxon>Leotiomycetes</taxon>
        <taxon>Helotiales</taxon>
        <taxon>Dermateaceae</taxon>
        <taxon>Coleophoma</taxon>
    </lineage>
</organism>
<evidence type="ECO:0000256" key="1">
    <source>
        <dbReference type="SAM" id="MobiDB-lite"/>
    </source>
</evidence>
<dbReference type="OrthoDB" id="5407351at2759"/>
<comment type="caution">
    <text evidence="2">The sequence shown here is derived from an EMBL/GenBank/DDBJ whole genome shotgun (WGS) entry which is preliminary data.</text>
</comment>
<feature type="compositionally biased region" description="Low complexity" evidence="1">
    <location>
        <begin position="61"/>
        <end position="78"/>
    </location>
</feature>
<name>A0A3D8QX29_9HELO</name>
<feature type="region of interest" description="Disordered" evidence="1">
    <location>
        <begin position="1"/>
        <end position="93"/>
    </location>
</feature>
<feature type="compositionally biased region" description="Polar residues" evidence="1">
    <location>
        <begin position="84"/>
        <end position="93"/>
    </location>
</feature>
<protein>
    <submittedName>
        <fullName evidence="2">Uncharacterized protein</fullName>
    </submittedName>
</protein>
<dbReference type="AlphaFoldDB" id="A0A3D8QX29"/>
<evidence type="ECO:0000313" key="2">
    <source>
        <dbReference type="EMBL" id="RDW66319.1"/>
    </source>
</evidence>
<gene>
    <name evidence="2" type="ORF">BP6252_09954</name>
</gene>
<feature type="compositionally biased region" description="Polar residues" evidence="1">
    <location>
        <begin position="10"/>
        <end position="45"/>
    </location>
</feature>
<dbReference type="Proteomes" id="UP000256645">
    <property type="component" value="Unassembled WGS sequence"/>
</dbReference>
<accession>A0A3D8QX29</accession>